<dbReference type="RefSeq" id="WP_347308967.1">
    <property type="nucleotide sequence ID" value="NZ_JBAJEX010000011.1"/>
</dbReference>
<dbReference type="SUPFAM" id="SSF53807">
    <property type="entry name" value="Helical backbone' metal receptor"/>
    <property type="match status" value="1"/>
</dbReference>
<dbReference type="PANTHER" id="PTHR30535:SF34">
    <property type="entry name" value="MOLYBDATE-BINDING PROTEIN MOLA"/>
    <property type="match status" value="1"/>
</dbReference>
<name>A0ABV0EKC0_9BURK</name>
<feature type="chain" id="PRO_5046946558" evidence="2">
    <location>
        <begin position="23"/>
        <end position="293"/>
    </location>
</feature>
<proteinExistence type="predicted"/>
<dbReference type="InterPro" id="IPR054828">
    <property type="entry name" value="Vit_B12_bind_prot"/>
</dbReference>
<evidence type="ECO:0000256" key="2">
    <source>
        <dbReference type="SAM" id="SignalP"/>
    </source>
</evidence>
<feature type="domain" description="Fe/B12 periplasmic-binding" evidence="3">
    <location>
        <begin position="43"/>
        <end position="292"/>
    </location>
</feature>
<dbReference type="PANTHER" id="PTHR30535">
    <property type="entry name" value="VITAMIN B12-BINDING PROTEIN"/>
    <property type="match status" value="1"/>
</dbReference>
<accession>A0ABV0EKC0</accession>
<sequence>MNALCRLLLANLLLAAALALHAETLQIVDDAGRVVRLAIPVQRIVTLAPHLAELVFAAGAGNRLVGASAHSDHPPAVAKLPVVGGPGRLDLERILLLKPDLVLAWGSGGQQLDVARLTALGIPVLVTEPQRLEDIARHIELIGRLAGTGYEAMRAAFQVREALRGLQNRYAGRAPVRVFYEIWHTPLMTVNGRHIISEAITLCGGRNVFADLAPLTPTVTMEALLAADPEVIVVSGERAQRDRLLAQWRGASRPVAAARGHIYFADADLMHRATPRMIDGIRQLCQDLEQARH</sequence>
<gene>
    <name evidence="4" type="ORF">V6E02_11610</name>
</gene>
<keyword evidence="5" id="KW-1185">Reference proteome</keyword>
<dbReference type="CDD" id="cd01144">
    <property type="entry name" value="BtuF"/>
    <property type="match status" value="1"/>
</dbReference>
<reference evidence="4 5" key="1">
    <citation type="submission" date="2024-02" db="EMBL/GenBank/DDBJ databases">
        <title>New thermophilic sulfur-oxidizing bacteria from a hot springs of the Uzon caldera (Kamchatka, Russia).</title>
        <authorList>
            <person name="Dukat A.M."/>
            <person name="Elcheninov A.G."/>
            <person name="Frolov E.N."/>
        </authorList>
    </citation>
    <scope>NUCLEOTIDE SEQUENCE [LARGE SCALE GENOMIC DNA]</scope>
    <source>
        <strain evidence="4 5">AK1</strain>
    </source>
</reference>
<dbReference type="Gene3D" id="3.40.50.1980">
    <property type="entry name" value="Nitrogenase molybdenum iron protein domain"/>
    <property type="match status" value="2"/>
</dbReference>
<dbReference type="PROSITE" id="PS50983">
    <property type="entry name" value="FE_B12_PBP"/>
    <property type="match status" value="1"/>
</dbReference>
<comment type="caution">
    <text evidence="4">The sequence shown here is derived from an EMBL/GenBank/DDBJ whole genome shotgun (WGS) entry which is preliminary data.</text>
</comment>
<dbReference type="NCBIfam" id="NF038402">
    <property type="entry name" value="TroA_like"/>
    <property type="match status" value="1"/>
</dbReference>
<dbReference type="InterPro" id="IPR002491">
    <property type="entry name" value="ABC_transptr_periplasmic_BD"/>
</dbReference>
<dbReference type="Pfam" id="PF01497">
    <property type="entry name" value="Peripla_BP_2"/>
    <property type="match status" value="1"/>
</dbReference>
<organism evidence="4 5">
    <name type="scientific">Thiobacter aerophilum</name>
    <dbReference type="NCBI Taxonomy" id="3121275"/>
    <lineage>
        <taxon>Bacteria</taxon>
        <taxon>Pseudomonadati</taxon>
        <taxon>Pseudomonadota</taxon>
        <taxon>Betaproteobacteria</taxon>
        <taxon>Burkholderiales</taxon>
        <taxon>Thiobacteraceae</taxon>
        <taxon>Thiobacter</taxon>
    </lineage>
</organism>
<feature type="signal peptide" evidence="2">
    <location>
        <begin position="1"/>
        <end position="22"/>
    </location>
</feature>
<keyword evidence="1 2" id="KW-0732">Signal</keyword>
<evidence type="ECO:0000256" key="1">
    <source>
        <dbReference type="ARBA" id="ARBA00022729"/>
    </source>
</evidence>
<dbReference type="EMBL" id="JBAJEX010000011">
    <property type="protein sequence ID" value="MEO1767857.1"/>
    <property type="molecule type" value="Genomic_DNA"/>
</dbReference>
<evidence type="ECO:0000313" key="5">
    <source>
        <dbReference type="Proteomes" id="UP001482231"/>
    </source>
</evidence>
<evidence type="ECO:0000259" key="3">
    <source>
        <dbReference type="PROSITE" id="PS50983"/>
    </source>
</evidence>
<dbReference type="Proteomes" id="UP001482231">
    <property type="component" value="Unassembled WGS sequence"/>
</dbReference>
<evidence type="ECO:0000313" key="4">
    <source>
        <dbReference type="EMBL" id="MEO1767857.1"/>
    </source>
</evidence>
<dbReference type="InterPro" id="IPR050902">
    <property type="entry name" value="ABC_Transporter_SBP"/>
</dbReference>
<protein>
    <submittedName>
        <fullName evidence="4">Cobalamin-binding protein</fullName>
    </submittedName>
</protein>